<dbReference type="InterPro" id="IPR003339">
    <property type="entry name" value="ABC/ECF_trnsptr_transmembrane"/>
</dbReference>
<feature type="transmembrane region" description="Helical" evidence="5">
    <location>
        <begin position="89"/>
        <end position="115"/>
    </location>
</feature>
<sequence>MDANATSATGVTSATSATGAGRAAPGAAAGEDAREGVLGLDPRAHLFAIAVMGTAALLVTGVLATAALQAAAALYLAGDGRARMAGRCCLSFAVVCGLSFVPLPGLYGVLFVSLMHMVPPFTAGCALFTLSPSAVMCALARWHVPQRVLVGVCMVFRFASTLSFEARSIVRGIRMRGVFPRAVDVVLHPALAYECVYTPLVMRCLRLSSELAASAELRGIEIEGGRTSIHHVGWGLRDVAALALLAAACAGVCVGEAVA</sequence>
<dbReference type="GO" id="GO:0005886">
    <property type="term" value="C:plasma membrane"/>
    <property type="evidence" value="ECO:0007669"/>
    <property type="project" value="UniProtKB-ARBA"/>
</dbReference>
<gene>
    <name evidence="6" type="ORF">DMP09_08485</name>
</gene>
<evidence type="ECO:0000256" key="4">
    <source>
        <dbReference type="ARBA" id="ARBA00023136"/>
    </source>
</evidence>
<reference evidence="7" key="1">
    <citation type="submission" date="2018-05" db="EMBL/GenBank/DDBJ databases">
        <title>Genome Sequencing of selected type strains of the family Eggerthellaceae.</title>
        <authorList>
            <person name="Danylec N."/>
            <person name="Stoll D.A."/>
            <person name="Doetsch A."/>
            <person name="Huch M."/>
        </authorList>
    </citation>
    <scope>NUCLEOTIDE SEQUENCE [LARGE SCALE GENOMIC DNA]</scope>
    <source>
        <strain evidence="7">DSM 16107</strain>
    </source>
</reference>
<keyword evidence="3 5" id="KW-1133">Transmembrane helix</keyword>
<feature type="transmembrane region" description="Helical" evidence="5">
    <location>
        <begin position="44"/>
        <end position="77"/>
    </location>
</feature>
<name>A0A3N0IXJ9_9ACTN</name>
<protein>
    <submittedName>
        <fullName evidence="6">Cobalt transporter</fullName>
    </submittedName>
</protein>
<dbReference type="CDD" id="cd16914">
    <property type="entry name" value="EcfT"/>
    <property type="match status" value="1"/>
</dbReference>
<dbReference type="Proteomes" id="UP000270112">
    <property type="component" value="Unassembled WGS sequence"/>
</dbReference>
<comment type="caution">
    <text evidence="6">The sequence shown here is derived from an EMBL/GenBank/DDBJ whole genome shotgun (WGS) entry which is preliminary data.</text>
</comment>
<comment type="subcellular location">
    <subcellularLocation>
        <location evidence="1">Membrane</location>
        <topology evidence="1">Multi-pass membrane protein</topology>
    </subcellularLocation>
</comment>
<accession>A0A3N0IXJ9</accession>
<keyword evidence="4 5" id="KW-0472">Membrane</keyword>
<dbReference type="EMBL" id="QICC01000029">
    <property type="protein sequence ID" value="RNM41698.1"/>
    <property type="molecule type" value="Genomic_DNA"/>
</dbReference>
<proteinExistence type="predicted"/>
<evidence type="ECO:0000313" key="6">
    <source>
        <dbReference type="EMBL" id="RNM41698.1"/>
    </source>
</evidence>
<dbReference type="RefSeq" id="WP_114547061.1">
    <property type="nucleotide sequence ID" value="NZ_PPTT01000023.1"/>
</dbReference>
<evidence type="ECO:0000256" key="3">
    <source>
        <dbReference type="ARBA" id="ARBA00022989"/>
    </source>
</evidence>
<evidence type="ECO:0000256" key="1">
    <source>
        <dbReference type="ARBA" id="ARBA00004141"/>
    </source>
</evidence>
<evidence type="ECO:0000256" key="2">
    <source>
        <dbReference type="ARBA" id="ARBA00022692"/>
    </source>
</evidence>
<dbReference type="AlphaFoldDB" id="A0A3N0IXJ9"/>
<evidence type="ECO:0000256" key="5">
    <source>
        <dbReference type="SAM" id="Phobius"/>
    </source>
</evidence>
<keyword evidence="2 5" id="KW-0812">Transmembrane</keyword>
<evidence type="ECO:0000313" key="7">
    <source>
        <dbReference type="Proteomes" id="UP000270112"/>
    </source>
</evidence>
<organism evidence="6 7">
    <name type="scientific">Eggerthella sinensis</name>
    <dbReference type="NCBI Taxonomy" id="242230"/>
    <lineage>
        <taxon>Bacteria</taxon>
        <taxon>Bacillati</taxon>
        <taxon>Actinomycetota</taxon>
        <taxon>Coriobacteriia</taxon>
        <taxon>Eggerthellales</taxon>
        <taxon>Eggerthellaceae</taxon>
        <taxon>Eggerthella</taxon>
    </lineage>
</organism>